<comment type="caution">
    <text evidence="1">The sequence shown here is derived from an EMBL/GenBank/DDBJ whole genome shotgun (WGS) entry which is preliminary data.</text>
</comment>
<dbReference type="RefSeq" id="WP_257490048.1">
    <property type="nucleotide sequence ID" value="NZ_JANJZL010000001.1"/>
</dbReference>
<organism evidence="1 2">
    <name type="scientific">Anaerosalibacter massiliensis</name>
    <dbReference type="NCBI Taxonomy" id="1347392"/>
    <lineage>
        <taxon>Bacteria</taxon>
        <taxon>Bacillati</taxon>
        <taxon>Bacillota</taxon>
        <taxon>Tissierellia</taxon>
        <taxon>Tissierellales</taxon>
        <taxon>Sporanaerobacteraceae</taxon>
        <taxon>Anaerosalibacter</taxon>
    </lineage>
</organism>
<dbReference type="AlphaFoldDB" id="A0A9X2MGF4"/>
<keyword evidence="2" id="KW-1185">Reference proteome</keyword>
<evidence type="ECO:0000313" key="1">
    <source>
        <dbReference type="EMBL" id="MCR2042625.1"/>
    </source>
</evidence>
<reference evidence="1" key="1">
    <citation type="submission" date="2022-07" db="EMBL/GenBank/DDBJ databases">
        <title>Enhanced cultured diversity of the mouse gut microbiota enables custom-made synthetic communities.</title>
        <authorList>
            <person name="Afrizal A."/>
        </authorList>
    </citation>
    <scope>NUCLEOTIDE SEQUENCE</scope>
    <source>
        <strain evidence="1">DSM 29482</strain>
    </source>
</reference>
<dbReference type="EMBL" id="JANJZL010000001">
    <property type="protein sequence ID" value="MCR2042625.1"/>
    <property type="molecule type" value="Genomic_DNA"/>
</dbReference>
<name>A0A9X2MGF4_9FIRM</name>
<accession>A0A9X2MGF4</accession>
<sequence length="107" mass="12673">MAKVSKNIDLDTTVVSIKLLIKGNRQMQTINCTYTEVMDFLDFQQRNEAVIKNKHDKEMFENKYFIFDDVIKKKHIQVSLNDIKLMEIPYLFDDGKDYDLKILSYKG</sequence>
<protein>
    <submittedName>
        <fullName evidence="1">Uncharacterized protein</fullName>
    </submittedName>
</protein>
<proteinExistence type="predicted"/>
<evidence type="ECO:0000313" key="2">
    <source>
        <dbReference type="Proteomes" id="UP001142078"/>
    </source>
</evidence>
<gene>
    <name evidence="1" type="ORF">NSA23_00710</name>
</gene>
<dbReference type="Proteomes" id="UP001142078">
    <property type="component" value="Unassembled WGS sequence"/>
</dbReference>